<dbReference type="InterPro" id="IPR036388">
    <property type="entry name" value="WH-like_DNA-bd_sf"/>
</dbReference>
<dbReference type="SUPFAM" id="SSF46785">
    <property type="entry name" value="Winged helix' DNA-binding domain"/>
    <property type="match status" value="1"/>
</dbReference>
<dbReference type="Pfam" id="PF00126">
    <property type="entry name" value="HTH_1"/>
    <property type="match status" value="1"/>
</dbReference>
<evidence type="ECO:0000256" key="4">
    <source>
        <dbReference type="ARBA" id="ARBA00023163"/>
    </source>
</evidence>
<dbReference type="Gene3D" id="1.10.10.10">
    <property type="entry name" value="Winged helix-like DNA-binding domain superfamily/Winged helix DNA-binding domain"/>
    <property type="match status" value="1"/>
</dbReference>
<gene>
    <name evidence="6" type="ORF">SAMN02745181_2959</name>
</gene>
<dbReference type="GO" id="GO:0000976">
    <property type="term" value="F:transcription cis-regulatory region binding"/>
    <property type="evidence" value="ECO:0007669"/>
    <property type="project" value="TreeGrafter"/>
</dbReference>
<dbReference type="STRING" id="1123071.SAMN02745181_2959"/>
<dbReference type="PROSITE" id="PS50931">
    <property type="entry name" value="HTH_LYSR"/>
    <property type="match status" value="1"/>
</dbReference>
<dbReference type="PANTHER" id="PTHR30126:SF40">
    <property type="entry name" value="HTH-TYPE TRANSCRIPTIONAL REGULATOR GLTR"/>
    <property type="match status" value="1"/>
</dbReference>
<evidence type="ECO:0000313" key="6">
    <source>
        <dbReference type="EMBL" id="SHJ98890.1"/>
    </source>
</evidence>
<dbReference type="PANTHER" id="PTHR30126">
    <property type="entry name" value="HTH-TYPE TRANSCRIPTIONAL REGULATOR"/>
    <property type="match status" value="1"/>
</dbReference>
<dbReference type="GO" id="GO:0003700">
    <property type="term" value="F:DNA-binding transcription factor activity"/>
    <property type="evidence" value="ECO:0007669"/>
    <property type="project" value="InterPro"/>
</dbReference>
<dbReference type="FunCoup" id="A0A1M6NTA8">
    <property type="interactions" value="123"/>
</dbReference>
<dbReference type="InterPro" id="IPR000847">
    <property type="entry name" value="LysR_HTH_N"/>
</dbReference>
<dbReference type="OrthoDB" id="63123at2"/>
<keyword evidence="7" id="KW-1185">Reference proteome</keyword>
<dbReference type="InParanoid" id="A0A1M6NTA8"/>
<accession>A0A1M6NTA8</accession>
<sequence>MNLPEIRQLKIFIALEETRSFTTAAKRCFITQSAVSHSLKSLEKQLGSPLIERMGKRVILTPYGEVFLHHAKRVIRELEECLTKLDTLKRWGYSSLRIGAPDSICQHVLPQVIKDFREKYPKCEVSIHLGDTAEVQRMIKNGEMDLAFGIHLAPNDPQFTFTPLAADTLCFITAPDHPWTKLDPTEKKDLSKVRLISYSASSETQRLITRHFSEHVVQHFQPMALGNMEAIKEMTKQGLGVGIIPRWVVKKELEDGSLIEHAISSPPPQRQWGVFSGGNKTFSLAEEEFIDFCREHLTATVEA</sequence>
<name>A0A1M6NTA8_9BACT</name>
<evidence type="ECO:0000313" key="7">
    <source>
        <dbReference type="Proteomes" id="UP000184510"/>
    </source>
</evidence>
<dbReference type="Pfam" id="PF03466">
    <property type="entry name" value="LysR_substrate"/>
    <property type="match status" value="1"/>
</dbReference>
<comment type="similarity">
    <text evidence="1">Belongs to the LysR transcriptional regulatory family.</text>
</comment>
<organism evidence="6 7">
    <name type="scientific">Rubritalea squalenifaciens DSM 18772</name>
    <dbReference type="NCBI Taxonomy" id="1123071"/>
    <lineage>
        <taxon>Bacteria</taxon>
        <taxon>Pseudomonadati</taxon>
        <taxon>Verrucomicrobiota</taxon>
        <taxon>Verrucomicrobiia</taxon>
        <taxon>Verrucomicrobiales</taxon>
        <taxon>Rubritaleaceae</taxon>
        <taxon>Rubritalea</taxon>
    </lineage>
</organism>
<dbReference type="CDD" id="cd05466">
    <property type="entry name" value="PBP2_LTTR_substrate"/>
    <property type="match status" value="1"/>
</dbReference>
<dbReference type="RefSeq" id="WP_143184526.1">
    <property type="nucleotide sequence ID" value="NZ_FQYR01000005.1"/>
</dbReference>
<dbReference type="PRINTS" id="PR00039">
    <property type="entry name" value="HTHLYSR"/>
</dbReference>
<evidence type="ECO:0000256" key="3">
    <source>
        <dbReference type="ARBA" id="ARBA00023125"/>
    </source>
</evidence>
<protein>
    <submittedName>
        <fullName evidence="6">DNA-binding transcriptional regulator, LysR family</fullName>
    </submittedName>
</protein>
<dbReference type="Proteomes" id="UP000184510">
    <property type="component" value="Unassembled WGS sequence"/>
</dbReference>
<proteinExistence type="inferred from homology"/>
<evidence type="ECO:0000256" key="1">
    <source>
        <dbReference type="ARBA" id="ARBA00009437"/>
    </source>
</evidence>
<dbReference type="InterPro" id="IPR036390">
    <property type="entry name" value="WH_DNA-bd_sf"/>
</dbReference>
<dbReference type="EMBL" id="FQYR01000005">
    <property type="protein sequence ID" value="SHJ98890.1"/>
    <property type="molecule type" value="Genomic_DNA"/>
</dbReference>
<dbReference type="AlphaFoldDB" id="A0A1M6NTA8"/>
<evidence type="ECO:0000256" key="2">
    <source>
        <dbReference type="ARBA" id="ARBA00023015"/>
    </source>
</evidence>
<keyword evidence="4" id="KW-0804">Transcription</keyword>
<evidence type="ECO:0000259" key="5">
    <source>
        <dbReference type="PROSITE" id="PS50931"/>
    </source>
</evidence>
<dbReference type="Gene3D" id="3.40.190.290">
    <property type="match status" value="1"/>
</dbReference>
<dbReference type="FunFam" id="1.10.10.10:FF:000001">
    <property type="entry name" value="LysR family transcriptional regulator"/>
    <property type="match status" value="1"/>
</dbReference>
<dbReference type="SUPFAM" id="SSF53850">
    <property type="entry name" value="Periplasmic binding protein-like II"/>
    <property type="match status" value="1"/>
</dbReference>
<dbReference type="InterPro" id="IPR005119">
    <property type="entry name" value="LysR_subst-bd"/>
</dbReference>
<reference evidence="6 7" key="1">
    <citation type="submission" date="2016-11" db="EMBL/GenBank/DDBJ databases">
        <authorList>
            <person name="Jaros S."/>
            <person name="Januszkiewicz K."/>
            <person name="Wedrychowicz H."/>
        </authorList>
    </citation>
    <scope>NUCLEOTIDE SEQUENCE [LARGE SCALE GENOMIC DNA]</scope>
    <source>
        <strain evidence="6 7">DSM 18772</strain>
    </source>
</reference>
<keyword evidence="2" id="KW-0805">Transcription regulation</keyword>
<feature type="domain" description="HTH lysR-type" evidence="5">
    <location>
        <begin position="4"/>
        <end position="61"/>
    </location>
</feature>
<keyword evidence="3 6" id="KW-0238">DNA-binding</keyword>